<evidence type="ECO:0000256" key="1">
    <source>
        <dbReference type="ARBA" id="ARBA00005485"/>
    </source>
</evidence>
<evidence type="ECO:0000313" key="5">
    <source>
        <dbReference type="Proteomes" id="UP000231279"/>
    </source>
</evidence>
<comment type="similarity">
    <text evidence="1">Belongs to the WEB family.</text>
</comment>
<dbReference type="EMBL" id="NKXS01003664">
    <property type="protein sequence ID" value="PIN08937.1"/>
    <property type="molecule type" value="Genomic_DNA"/>
</dbReference>
<evidence type="ECO:0000313" key="4">
    <source>
        <dbReference type="EMBL" id="PIN08937.1"/>
    </source>
</evidence>
<dbReference type="Proteomes" id="UP000231279">
    <property type="component" value="Unassembled WGS sequence"/>
</dbReference>
<reference evidence="5" key="1">
    <citation type="journal article" date="2018" name="Gigascience">
        <title>Genome assembly of the Pink Ipe (Handroanthus impetiginosus, Bignoniaceae), a highly valued, ecologically keystone Neotropical timber forest tree.</title>
        <authorList>
            <person name="Silva-Junior O.B."/>
            <person name="Grattapaglia D."/>
            <person name="Novaes E."/>
            <person name="Collevatti R.G."/>
        </authorList>
    </citation>
    <scope>NUCLEOTIDE SEQUENCE [LARGE SCALE GENOMIC DNA]</scope>
    <source>
        <strain evidence="5">cv. UFG-1</strain>
    </source>
</reference>
<accession>A0A2G9GUH2</accession>
<dbReference type="STRING" id="429701.A0A2G9GUH2"/>
<name>A0A2G9GUH2_9LAMI</name>
<dbReference type="AlphaFoldDB" id="A0A2G9GUH2"/>
<dbReference type="PANTHER" id="PTHR32054:SF9">
    <property type="entry name" value="OS04G0116200 PROTEIN"/>
    <property type="match status" value="1"/>
</dbReference>
<protein>
    <recommendedName>
        <fullName evidence="6">WEB family protein</fullName>
    </recommendedName>
</protein>
<keyword evidence="5" id="KW-1185">Reference proteome</keyword>
<dbReference type="GO" id="GO:0009903">
    <property type="term" value="P:chloroplast avoidance movement"/>
    <property type="evidence" value="ECO:0007669"/>
    <property type="project" value="TreeGrafter"/>
</dbReference>
<organism evidence="4 5">
    <name type="scientific">Handroanthus impetiginosus</name>
    <dbReference type="NCBI Taxonomy" id="429701"/>
    <lineage>
        <taxon>Eukaryota</taxon>
        <taxon>Viridiplantae</taxon>
        <taxon>Streptophyta</taxon>
        <taxon>Embryophyta</taxon>
        <taxon>Tracheophyta</taxon>
        <taxon>Spermatophyta</taxon>
        <taxon>Magnoliopsida</taxon>
        <taxon>eudicotyledons</taxon>
        <taxon>Gunneridae</taxon>
        <taxon>Pentapetalae</taxon>
        <taxon>asterids</taxon>
        <taxon>lamiids</taxon>
        <taxon>Lamiales</taxon>
        <taxon>Bignoniaceae</taxon>
        <taxon>Crescentiina</taxon>
        <taxon>Tabebuia alliance</taxon>
        <taxon>Handroanthus</taxon>
    </lineage>
</organism>
<evidence type="ECO:0008006" key="6">
    <source>
        <dbReference type="Google" id="ProtNLM"/>
    </source>
</evidence>
<dbReference type="PANTHER" id="PTHR32054">
    <property type="entry name" value="HEAVY CHAIN, PUTATIVE, EXPRESSED-RELATED-RELATED"/>
    <property type="match status" value="1"/>
</dbReference>
<feature type="coiled-coil region" evidence="3">
    <location>
        <begin position="58"/>
        <end position="106"/>
    </location>
</feature>
<keyword evidence="2 3" id="KW-0175">Coiled coil</keyword>
<sequence>MEGDGAQVMMSKAEIDTSAPFRSVKEAVMLFGERVLASEVYASKLKEMQLDGTMEYGQDISGDELEETKQNLKKAREESIQMARTLFSLQQELEQAKLEIQRLKTTRPDNMRQHALDLDIEDIKFVEDLTEIAQQDVVKTINGHEETQKKYVRFANPPSVAQVYVPHCSEALLQRQHSVKKKKKITQFIPLVKGIFGKKRGSTV</sequence>
<proteinExistence type="inferred from homology"/>
<gene>
    <name evidence="4" type="ORF">CDL12_18484</name>
</gene>
<comment type="caution">
    <text evidence="4">The sequence shown here is derived from an EMBL/GenBank/DDBJ whole genome shotgun (WGS) entry which is preliminary data.</text>
</comment>
<dbReference type="GO" id="GO:0005829">
    <property type="term" value="C:cytosol"/>
    <property type="evidence" value="ECO:0007669"/>
    <property type="project" value="TreeGrafter"/>
</dbReference>
<dbReference type="GO" id="GO:0009904">
    <property type="term" value="P:chloroplast accumulation movement"/>
    <property type="evidence" value="ECO:0007669"/>
    <property type="project" value="TreeGrafter"/>
</dbReference>
<dbReference type="OrthoDB" id="4585693at2759"/>
<evidence type="ECO:0000256" key="2">
    <source>
        <dbReference type="ARBA" id="ARBA00023054"/>
    </source>
</evidence>
<evidence type="ECO:0000256" key="3">
    <source>
        <dbReference type="SAM" id="Coils"/>
    </source>
</evidence>